<keyword evidence="1" id="KW-0472">Membrane</keyword>
<evidence type="ECO:0000256" key="1">
    <source>
        <dbReference type="SAM" id="Phobius"/>
    </source>
</evidence>
<gene>
    <name evidence="2" type="primary">NCL1_24597</name>
    <name evidence="2" type="ORF">NPIL_246671</name>
</gene>
<accession>A0A8X6TZC6</accession>
<keyword evidence="3" id="KW-1185">Reference proteome</keyword>
<comment type="caution">
    <text evidence="2">The sequence shown here is derived from an EMBL/GenBank/DDBJ whole genome shotgun (WGS) entry which is preliminary data.</text>
</comment>
<dbReference type="Proteomes" id="UP000887013">
    <property type="component" value="Unassembled WGS sequence"/>
</dbReference>
<dbReference type="EMBL" id="BMAW01019510">
    <property type="protein sequence ID" value="GFT63740.1"/>
    <property type="molecule type" value="Genomic_DNA"/>
</dbReference>
<feature type="non-terminal residue" evidence="2">
    <location>
        <position position="1"/>
    </location>
</feature>
<reference evidence="2" key="1">
    <citation type="submission" date="2020-08" db="EMBL/GenBank/DDBJ databases">
        <title>Multicomponent nature underlies the extraordinary mechanical properties of spider dragline silk.</title>
        <authorList>
            <person name="Kono N."/>
            <person name="Nakamura H."/>
            <person name="Mori M."/>
            <person name="Yoshida Y."/>
            <person name="Ohtoshi R."/>
            <person name="Malay A.D."/>
            <person name="Moran D.A.P."/>
            <person name="Tomita M."/>
            <person name="Numata K."/>
            <person name="Arakawa K."/>
        </authorList>
    </citation>
    <scope>NUCLEOTIDE SEQUENCE</scope>
</reference>
<feature type="transmembrane region" description="Helical" evidence="1">
    <location>
        <begin position="98"/>
        <end position="115"/>
    </location>
</feature>
<sequence>EVAARLGTLPVAQNFHHLPLQIVVNVYGYSVARFLLSEKMLNQSNAESLALAYAKAFEDNVELIPKTRPDYKLWVLSKGFGNFTTTQVAMKPMKGWRLAIYCGVTWMMNAVLYGNW</sequence>
<organism evidence="2 3">
    <name type="scientific">Nephila pilipes</name>
    <name type="common">Giant wood spider</name>
    <name type="synonym">Nephila maculata</name>
    <dbReference type="NCBI Taxonomy" id="299642"/>
    <lineage>
        <taxon>Eukaryota</taxon>
        <taxon>Metazoa</taxon>
        <taxon>Ecdysozoa</taxon>
        <taxon>Arthropoda</taxon>
        <taxon>Chelicerata</taxon>
        <taxon>Arachnida</taxon>
        <taxon>Araneae</taxon>
        <taxon>Araneomorphae</taxon>
        <taxon>Entelegynae</taxon>
        <taxon>Araneoidea</taxon>
        <taxon>Nephilidae</taxon>
        <taxon>Nephila</taxon>
    </lineage>
</organism>
<keyword evidence="1" id="KW-0812">Transmembrane</keyword>
<evidence type="ECO:0000313" key="2">
    <source>
        <dbReference type="EMBL" id="GFT63740.1"/>
    </source>
</evidence>
<protein>
    <submittedName>
        <fullName evidence="2">Uncharacterized protein</fullName>
    </submittedName>
</protein>
<dbReference type="AlphaFoldDB" id="A0A8X6TZC6"/>
<evidence type="ECO:0000313" key="3">
    <source>
        <dbReference type="Proteomes" id="UP000887013"/>
    </source>
</evidence>
<name>A0A8X6TZC6_NEPPI</name>
<keyword evidence="1" id="KW-1133">Transmembrane helix</keyword>
<feature type="transmembrane region" description="Helical" evidence="1">
    <location>
        <begin position="18"/>
        <end position="36"/>
    </location>
</feature>
<proteinExistence type="predicted"/>